<keyword evidence="3" id="KW-0808">Transferase</keyword>
<dbReference type="InterPro" id="IPR029052">
    <property type="entry name" value="Metallo-depent_PP-like"/>
</dbReference>
<dbReference type="EMBL" id="AWWV01009396">
    <property type="protein sequence ID" value="OMO86767.1"/>
    <property type="molecule type" value="Genomic_DNA"/>
</dbReference>
<keyword evidence="4" id="KW-1185">Reference proteome</keyword>
<keyword evidence="3" id="KW-0695">RNA-directed DNA polymerase</keyword>
<dbReference type="AlphaFoldDB" id="A0A1R3IW05"/>
<feature type="domain" description="Reverse transcriptase" evidence="1">
    <location>
        <begin position="591"/>
        <end position="787"/>
    </location>
</feature>
<dbReference type="PANTHER" id="PTHR36492">
    <property type="match status" value="1"/>
</dbReference>
<dbReference type="Proteomes" id="UP000188268">
    <property type="component" value="Unassembled WGS sequence"/>
</dbReference>
<dbReference type="Gramene" id="OMO86767">
    <property type="protein sequence ID" value="OMO86767"/>
    <property type="gene ID" value="CCACVL1_09475"/>
</dbReference>
<dbReference type="PANTHER" id="PTHR36492:SF2">
    <property type="entry name" value="[ACYL-CARRIER-PROTEIN] PHOSPHODIESTERASE PPTH"/>
    <property type="match status" value="1"/>
</dbReference>
<dbReference type="CDD" id="cd00838">
    <property type="entry name" value="MPP_superfamily"/>
    <property type="match status" value="1"/>
</dbReference>
<accession>A0A1R3IW05</accession>
<dbReference type="InterPro" id="IPR043502">
    <property type="entry name" value="DNA/RNA_pol_sf"/>
</dbReference>
<dbReference type="Pfam" id="PF00149">
    <property type="entry name" value="Metallophos"/>
    <property type="match status" value="1"/>
</dbReference>
<feature type="domain" description="Calcineurin-like phosphoesterase" evidence="2">
    <location>
        <begin position="47"/>
        <end position="133"/>
    </location>
</feature>
<comment type="caution">
    <text evidence="3">The sequence shown here is derived from an EMBL/GenBank/DDBJ whole genome shotgun (WGS) entry which is preliminary data.</text>
</comment>
<dbReference type="Gene3D" id="3.60.21.10">
    <property type="match status" value="1"/>
</dbReference>
<evidence type="ECO:0000259" key="1">
    <source>
        <dbReference type="Pfam" id="PF00078"/>
    </source>
</evidence>
<protein>
    <submittedName>
        <fullName evidence="3">Reverse transcriptase</fullName>
    </submittedName>
</protein>
<dbReference type="InterPro" id="IPR000477">
    <property type="entry name" value="RT_dom"/>
</dbReference>
<dbReference type="GO" id="GO:0016787">
    <property type="term" value="F:hydrolase activity"/>
    <property type="evidence" value="ECO:0007669"/>
    <property type="project" value="InterPro"/>
</dbReference>
<proteinExistence type="predicted"/>
<evidence type="ECO:0000313" key="3">
    <source>
        <dbReference type="EMBL" id="OMO86767.1"/>
    </source>
</evidence>
<dbReference type="SUPFAM" id="SSF56672">
    <property type="entry name" value="DNA/RNA polymerases"/>
    <property type="match status" value="1"/>
</dbReference>
<dbReference type="OrthoDB" id="550558at2759"/>
<reference evidence="3 4" key="1">
    <citation type="submission" date="2013-09" db="EMBL/GenBank/DDBJ databases">
        <title>Corchorus capsularis genome sequencing.</title>
        <authorList>
            <person name="Alam M."/>
            <person name="Haque M.S."/>
            <person name="Islam M.S."/>
            <person name="Emdad E.M."/>
            <person name="Islam M.M."/>
            <person name="Ahmed B."/>
            <person name="Halim A."/>
            <person name="Hossen Q.M.M."/>
            <person name="Hossain M.Z."/>
            <person name="Ahmed R."/>
            <person name="Khan M.M."/>
            <person name="Islam R."/>
            <person name="Rashid M.M."/>
            <person name="Khan S.A."/>
            <person name="Rahman M.S."/>
            <person name="Alam M."/>
        </authorList>
    </citation>
    <scope>NUCLEOTIDE SEQUENCE [LARGE SCALE GENOMIC DNA]</scope>
    <source>
        <strain evidence="4">cv. CVL-1</strain>
        <tissue evidence="3">Whole seedling</tissue>
    </source>
</reference>
<organism evidence="3 4">
    <name type="scientific">Corchorus capsularis</name>
    <name type="common">Jute</name>
    <dbReference type="NCBI Taxonomy" id="210143"/>
    <lineage>
        <taxon>Eukaryota</taxon>
        <taxon>Viridiplantae</taxon>
        <taxon>Streptophyta</taxon>
        <taxon>Embryophyta</taxon>
        <taxon>Tracheophyta</taxon>
        <taxon>Spermatophyta</taxon>
        <taxon>Magnoliopsida</taxon>
        <taxon>eudicotyledons</taxon>
        <taxon>Gunneridae</taxon>
        <taxon>Pentapetalae</taxon>
        <taxon>rosids</taxon>
        <taxon>malvids</taxon>
        <taxon>Malvales</taxon>
        <taxon>Malvaceae</taxon>
        <taxon>Grewioideae</taxon>
        <taxon>Apeibeae</taxon>
        <taxon>Corchorus</taxon>
    </lineage>
</organism>
<evidence type="ECO:0000259" key="2">
    <source>
        <dbReference type="Pfam" id="PF00149"/>
    </source>
</evidence>
<sequence length="948" mass="109598">MISCLSLSSSYLSEKIALKRFRRGIRRCCIKRPQILPAASRDGFGVRVFVLSDLHTDYPENMAWVRSLSTKRHNKDVLLVAGDVAEMYDNFVLTMSLLKERFEYIFYVPGNHDLWCRWEREDLDSLQKLNKLLDACRQLGIETNPAAIDGLGIVPLFSWYHESFDREDDIVGMRIPSLDMACKDFHACKWPGNFSNRDTSLALYFDAMNEKNQDDVKQIQMTCSHIITFSHFVPRQELCPEKRMLFYPNLPKIIGSDWLEDRIRSIHGVEGSSFACHVFGHTHFCWDAIVDGISGHGKMKLRCLICKVRWEMRRSYRVTIRIRLKYQRRGWQEMTILAEENELFGMELPRIGSFSGSSYLSQKFNMEDIISSVLRMWCEHDGIEEVIRNAWKDPQGLDVVSKLHQCGIRLRQKERSTFGNVRHNIAKQTKDYDRLYSLAQLGEDSSELQRCEDDLNALYRQEEIMWKQRSKVQWLILDSRVIEKEIMDYYRNIFTTSHPCMEDVEYVSSKVVGRVSSAMKTHLQQEFTGEEIKQAAFDMDPGKSLEPDGFTTLFFQKFWNIIGDDIVRMALSFLNDGTPLPNFNDTCVALIPKVDCPMVAKDFRPISLCNVVLKIISKALANRLKVILPDLVAENQSAFVPDRMIFYSALIAFETIHFMKNKRSGRKKHMTLNLDLSKYSIVINGKRSEELIPTRGIRQGDPLSPYLFLLCMEGFSALIHDATQEGYIEGVGVNRNAPKVSHSFFVDDNLLFLRANVAECDAVLGLLRKFELASGQQIIIGKSALLFSRNVTRDVQAVIMRHLGVERIMEADKYLGWAIMIGKSQRRELQMIKDRIWSRLNGWTNYYQWLCWALNAEPGFTLLSASEAKYFWGKNLMQASLGRNPSFIWRSLLKGRIVLKEGCRWWVSNGANIRAFKDKWINNPPNFMPKLRDERNQQGGLRISALIV</sequence>
<dbReference type="CDD" id="cd01650">
    <property type="entry name" value="RT_nLTR_like"/>
    <property type="match status" value="1"/>
</dbReference>
<dbReference type="STRING" id="210143.A0A1R3IW05"/>
<dbReference type="InterPro" id="IPR004843">
    <property type="entry name" value="Calcineurin-like_PHP"/>
</dbReference>
<dbReference type="Pfam" id="PF00078">
    <property type="entry name" value="RVT_1"/>
    <property type="match status" value="1"/>
</dbReference>
<dbReference type="InterPro" id="IPR052963">
    <property type="entry name" value="Pantetheine_PDE"/>
</dbReference>
<dbReference type="GO" id="GO:0003964">
    <property type="term" value="F:RNA-directed DNA polymerase activity"/>
    <property type="evidence" value="ECO:0007669"/>
    <property type="project" value="UniProtKB-KW"/>
</dbReference>
<keyword evidence="3" id="KW-0548">Nucleotidyltransferase</keyword>
<evidence type="ECO:0000313" key="4">
    <source>
        <dbReference type="Proteomes" id="UP000188268"/>
    </source>
</evidence>
<gene>
    <name evidence="3" type="ORF">CCACVL1_09475</name>
</gene>
<dbReference type="SUPFAM" id="SSF56300">
    <property type="entry name" value="Metallo-dependent phosphatases"/>
    <property type="match status" value="1"/>
</dbReference>
<name>A0A1R3IW05_COCAP</name>